<evidence type="ECO:0000256" key="3">
    <source>
        <dbReference type="PROSITE-ProRule" id="PRU00221"/>
    </source>
</evidence>
<name>A0A3M6YF80_HORWE</name>
<sequence>MMDHWNQHKMSAQHELPDPPSDAISSLRFSPAGNKLAVSSWDRTVSIYHHSPDSETPFVRQSGIQCRAPILDVCWGDDDTTLFAVGLDQDVRLLRTTEGDNDNQQEVLSTHSAPSNKLVYSRDHSLLISTSWDSTMHIHHPPTHQYIRVRLPTKPFALSLTPARLVVAMAERKVSVYDLHALRALLDQTGGSTAREDILDIHPWQQRESSLKFMTRALSCMPDGNGFATSSIEGRVGVEWFDPEDQKRTYAFKCHRQTSTVPATTPTAGGEGEEGAEQQQQQQEEVDIVYPVNALAFHPVHGTFATGGGDGVVALWDANTKRRIKQYGKLGASIAALDFSPDGGSFLAVAASPGFEDGQEDVELDPSQVKVFVRVLAEGEAKGKPAK</sequence>
<dbReference type="SMART" id="SM00320">
    <property type="entry name" value="WD40"/>
    <property type="match status" value="4"/>
</dbReference>
<dbReference type="AlphaFoldDB" id="A0A3M6YF80"/>
<evidence type="ECO:0000313" key="5">
    <source>
        <dbReference type="EMBL" id="RMX79858.1"/>
    </source>
</evidence>
<keyword evidence="2" id="KW-0677">Repeat</keyword>
<feature type="region of interest" description="Disordered" evidence="4">
    <location>
        <begin position="1"/>
        <end position="24"/>
    </location>
</feature>
<dbReference type="PANTHER" id="PTHR10971">
    <property type="entry name" value="MRNA EXPORT FACTOR AND BUB3"/>
    <property type="match status" value="1"/>
</dbReference>
<dbReference type="Pfam" id="PF00400">
    <property type="entry name" value="WD40"/>
    <property type="match status" value="3"/>
</dbReference>
<feature type="repeat" description="WD" evidence="3">
    <location>
        <begin position="292"/>
        <end position="326"/>
    </location>
</feature>
<dbReference type="EMBL" id="QWIK01000746">
    <property type="protein sequence ID" value="RMY01603.1"/>
    <property type="molecule type" value="Genomic_DNA"/>
</dbReference>
<keyword evidence="1 3" id="KW-0853">WD repeat</keyword>
<dbReference type="OrthoDB" id="10262475at2759"/>
<dbReference type="Proteomes" id="UP000281245">
    <property type="component" value="Unassembled WGS sequence"/>
</dbReference>
<evidence type="ECO:0000256" key="4">
    <source>
        <dbReference type="SAM" id="MobiDB-lite"/>
    </source>
</evidence>
<feature type="region of interest" description="Disordered" evidence="4">
    <location>
        <begin position="257"/>
        <end position="283"/>
    </location>
</feature>
<reference evidence="7 8" key="1">
    <citation type="journal article" date="2018" name="BMC Genomics">
        <title>Genomic evidence for intraspecific hybridization in a clonal and extremely halotolerant yeast.</title>
        <authorList>
            <person name="Gostincar C."/>
            <person name="Stajich J.E."/>
            <person name="Zupancic J."/>
            <person name="Zalar P."/>
            <person name="Gunde-Cimerman N."/>
        </authorList>
    </citation>
    <scope>NUCLEOTIDE SEQUENCE [LARGE SCALE GENOMIC DNA]</scope>
    <source>
        <strain evidence="6 8">EXF-6654</strain>
        <strain evidence="5 7">EXF-6656</strain>
    </source>
</reference>
<evidence type="ECO:0000313" key="6">
    <source>
        <dbReference type="EMBL" id="RMY01603.1"/>
    </source>
</evidence>
<organism evidence="6 8">
    <name type="scientific">Hortaea werneckii</name>
    <name type="common">Black yeast</name>
    <name type="synonym">Cladosporium werneckii</name>
    <dbReference type="NCBI Taxonomy" id="91943"/>
    <lineage>
        <taxon>Eukaryota</taxon>
        <taxon>Fungi</taxon>
        <taxon>Dikarya</taxon>
        <taxon>Ascomycota</taxon>
        <taxon>Pezizomycotina</taxon>
        <taxon>Dothideomycetes</taxon>
        <taxon>Dothideomycetidae</taxon>
        <taxon>Mycosphaerellales</taxon>
        <taxon>Teratosphaeriaceae</taxon>
        <taxon>Hortaea</taxon>
    </lineage>
</organism>
<dbReference type="EMBL" id="QWIJ01000667">
    <property type="protein sequence ID" value="RMX79858.1"/>
    <property type="molecule type" value="Genomic_DNA"/>
</dbReference>
<dbReference type="SUPFAM" id="SSF50978">
    <property type="entry name" value="WD40 repeat-like"/>
    <property type="match status" value="1"/>
</dbReference>
<proteinExistence type="predicted"/>
<evidence type="ECO:0000313" key="7">
    <source>
        <dbReference type="Proteomes" id="UP000281245"/>
    </source>
</evidence>
<protein>
    <recommendedName>
        <fullName evidence="9">Anaphase-promoting complex subunit 4 WD40 domain-containing protein</fullName>
    </recommendedName>
</protein>
<evidence type="ECO:0000313" key="8">
    <source>
        <dbReference type="Proteomes" id="UP000282582"/>
    </source>
</evidence>
<feature type="compositionally biased region" description="Polar residues" evidence="4">
    <location>
        <begin position="257"/>
        <end position="267"/>
    </location>
</feature>
<dbReference type="InterPro" id="IPR036322">
    <property type="entry name" value="WD40_repeat_dom_sf"/>
</dbReference>
<comment type="caution">
    <text evidence="6">The sequence shown here is derived from an EMBL/GenBank/DDBJ whole genome shotgun (WGS) entry which is preliminary data.</text>
</comment>
<accession>A0A3M6YF80</accession>
<dbReference type="InterPro" id="IPR015943">
    <property type="entry name" value="WD40/YVTN_repeat-like_dom_sf"/>
</dbReference>
<dbReference type="PROSITE" id="PS50082">
    <property type="entry name" value="WD_REPEATS_2"/>
    <property type="match status" value="1"/>
</dbReference>
<dbReference type="Proteomes" id="UP000282582">
    <property type="component" value="Unassembled WGS sequence"/>
</dbReference>
<gene>
    <name evidence="6" type="ORF">D0868_08400</name>
    <name evidence="5" type="ORF">D0869_07994</name>
</gene>
<evidence type="ECO:0000256" key="2">
    <source>
        <dbReference type="ARBA" id="ARBA00022737"/>
    </source>
</evidence>
<evidence type="ECO:0000256" key="1">
    <source>
        <dbReference type="ARBA" id="ARBA00022574"/>
    </source>
</evidence>
<dbReference type="InterPro" id="IPR001680">
    <property type="entry name" value="WD40_rpt"/>
</dbReference>
<dbReference type="VEuPathDB" id="FungiDB:BTJ68_02360"/>
<evidence type="ECO:0008006" key="9">
    <source>
        <dbReference type="Google" id="ProtNLM"/>
    </source>
</evidence>
<dbReference type="Gene3D" id="2.130.10.10">
    <property type="entry name" value="YVTN repeat-like/Quinoprotein amine dehydrogenase"/>
    <property type="match status" value="1"/>
</dbReference>